<feature type="compositionally biased region" description="Polar residues" evidence="1">
    <location>
        <begin position="13"/>
        <end position="23"/>
    </location>
</feature>
<sequence length="380" mass="41698">MVAVFPGEKSGDRQSCLSHSGVSTDCDAHSTGGVVRDESELAGVRWDVILPFPNQVSARKGGLLSPTRLTPAQFDPPETARTDGMVLDFDVNEAYRHRQTTTTIIYLLEAPDLARSTLRDAVSSRPSGGAAFASSEHFQARVLGKMPLKRSRYGGFPWLPSWNMQGATPKDKRRFHGQGKPCPSTSAMIPASEEIRLRIISTWKAVNEGLFRCSCNDYLTRVDELRALCLGAGASTHATPTKQLLGKLDEGLSCGSRESPGFKSLKLEKRTSKHLLLSTLNLLAAYAKEIEVVNNIQMRLKAAQVGLREPEAVDWASVQGEIASLADSAGTKLIHFHWTLFVLQLDIEKEARGHLIDGGLEWVYLYLAAYPKFVSSSSKR</sequence>
<gene>
    <name evidence="2" type="ORF">PCL_09555</name>
</gene>
<evidence type="ECO:0000313" key="2">
    <source>
        <dbReference type="EMBL" id="PWI64542.1"/>
    </source>
</evidence>
<name>A0A2U3DQL3_PURLI</name>
<organism evidence="2 3">
    <name type="scientific">Purpureocillium lilacinum</name>
    <name type="common">Paecilomyces lilacinus</name>
    <dbReference type="NCBI Taxonomy" id="33203"/>
    <lineage>
        <taxon>Eukaryota</taxon>
        <taxon>Fungi</taxon>
        <taxon>Dikarya</taxon>
        <taxon>Ascomycota</taxon>
        <taxon>Pezizomycotina</taxon>
        <taxon>Sordariomycetes</taxon>
        <taxon>Hypocreomycetidae</taxon>
        <taxon>Hypocreales</taxon>
        <taxon>Ophiocordycipitaceae</taxon>
        <taxon>Purpureocillium</taxon>
    </lineage>
</organism>
<protein>
    <submittedName>
        <fullName evidence="2">Uncharacterized protein</fullName>
    </submittedName>
</protein>
<accession>A0A2U3DQL3</accession>
<dbReference type="EMBL" id="LCWV01000055">
    <property type="protein sequence ID" value="PWI64542.1"/>
    <property type="molecule type" value="Genomic_DNA"/>
</dbReference>
<reference evidence="2 3" key="1">
    <citation type="journal article" date="2016" name="Front. Microbiol.">
        <title>Genome and transcriptome sequences reveal the specific parasitism of the nematophagous Purpureocillium lilacinum 36-1.</title>
        <authorList>
            <person name="Xie J."/>
            <person name="Li S."/>
            <person name="Mo C."/>
            <person name="Xiao X."/>
            <person name="Peng D."/>
            <person name="Wang G."/>
            <person name="Xiao Y."/>
        </authorList>
    </citation>
    <scope>NUCLEOTIDE SEQUENCE [LARGE SCALE GENOMIC DNA]</scope>
    <source>
        <strain evidence="2 3">36-1</strain>
    </source>
</reference>
<feature type="region of interest" description="Disordered" evidence="1">
    <location>
        <begin position="1"/>
        <end position="32"/>
    </location>
</feature>
<comment type="caution">
    <text evidence="2">The sequence shown here is derived from an EMBL/GenBank/DDBJ whole genome shotgun (WGS) entry which is preliminary data.</text>
</comment>
<dbReference type="AlphaFoldDB" id="A0A2U3DQL3"/>
<evidence type="ECO:0000313" key="3">
    <source>
        <dbReference type="Proteomes" id="UP000245956"/>
    </source>
</evidence>
<proteinExistence type="predicted"/>
<evidence type="ECO:0000256" key="1">
    <source>
        <dbReference type="SAM" id="MobiDB-lite"/>
    </source>
</evidence>
<dbReference type="Proteomes" id="UP000245956">
    <property type="component" value="Unassembled WGS sequence"/>
</dbReference>